<comment type="caution">
    <text evidence="2">The sequence shown here is derived from an EMBL/GenBank/DDBJ whole genome shotgun (WGS) entry which is preliminary data.</text>
</comment>
<evidence type="ECO:0000313" key="3">
    <source>
        <dbReference type="Proteomes" id="UP000288227"/>
    </source>
</evidence>
<reference evidence="2 3" key="1">
    <citation type="submission" date="2018-11" db="EMBL/GenBank/DDBJ databases">
        <title>Chryseotalea sanarue gen. nov., sp., nov., a member of the family Cytophagaceae, isolated from a brackish lake in Hamamatsu Japan.</title>
        <authorList>
            <person name="Maejima Y."/>
            <person name="Iino T."/>
            <person name="Muraguchi Y."/>
            <person name="Fukuda K."/>
            <person name="Ohkuma M."/>
            <person name="Moriuchi R."/>
            <person name="Dohra H."/>
            <person name="Kimbara K."/>
            <person name="Shintani M."/>
        </authorList>
    </citation>
    <scope>NUCLEOTIDE SEQUENCE [LARGE SCALE GENOMIC DNA]</scope>
    <source>
        <strain evidence="2 3">Ys</strain>
    </source>
</reference>
<dbReference type="Pfam" id="PF13644">
    <property type="entry name" value="DKNYY"/>
    <property type="match status" value="2"/>
</dbReference>
<feature type="transmembrane region" description="Helical" evidence="1">
    <location>
        <begin position="6"/>
        <end position="24"/>
    </location>
</feature>
<evidence type="ECO:0000313" key="2">
    <source>
        <dbReference type="EMBL" id="GCC49843.1"/>
    </source>
</evidence>
<proteinExistence type="predicted"/>
<accession>A0A401U4J3</accession>
<dbReference type="OrthoDB" id="1318779at2"/>
<dbReference type="InterPro" id="IPR027375">
    <property type="entry name" value="DKNYY"/>
</dbReference>
<organism evidence="2 3">
    <name type="scientific">Chryseotalea sanaruensis</name>
    <dbReference type="NCBI Taxonomy" id="2482724"/>
    <lineage>
        <taxon>Bacteria</taxon>
        <taxon>Pseudomonadati</taxon>
        <taxon>Bacteroidota</taxon>
        <taxon>Cytophagia</taxon>
        <taxon>Cytophagales</taxon>
        <taxon>Chryseotaleaceae</taxon>
        <taxon>Chryseotalea</taxon>
    </lineage>
</organism>
<dbReference type="AlphaFoldDB" id="A0A401U4J3"/>
<dbReference type="Proteomes" id="UP000288227">
    <property type="component" value="Unassembled WGS sequence"/>
</dbReference>
<keyword evidence="1" id="KW-1133">Transmembrane helix</keyword>
<dbReference type="RefSeq" id="WP_127120512.1">
    <property type="nucleotide sequence ID" value="NZ_BHXQ01000001.1"/>
</dbReference>
<protein>
    <recommendedName>
        <fullName evidence="4">DKNYY family protein</fullName>
    </recommendedName>
</protein>
<evidence type="ECO:0000256" key="1">
    <source>
        <dbReference type="SAM" id="Phobius"/>
    </source>
</evidence>
<sequence length="357" mass="40539">MKVVLIVIGAGLLVIIVLVTRFFYRIGKPVNSSISDSYYYHAWKEKIIYSPMGNWFELGYTETQADPSTFKLLSRNFGKDKQFVFWNGQKQDVDHKSFIVDEYNIAKDDIRVYYQHDYGSRLSIIEDANPKTYKPLTLEKETYGQRWGKDEKAVFLYGKKIDADGKTFVRLNQSLAMDNTYLYAIVDDYTATSGTAEDNTSVVRKNERPAGEAEALNDYYTRIGNTIILSNWKNPFSLLNFDKIGAINVIDERNVVINNTLISDGKLLPAVDVATLVIVDRDYLKDENAVYYDTDKISEADPSTFSAITEFYAKDRQHVFYKTHVLAGADPSSFTVNYATGIGTDGKLSFKDGLLIK</sequence>
<gene>
    <name evidence="2" type="ORF">SanaruYs_00570</name>
</gene>
<keyword evidence="1" id="KW-0812">Transmembrane</keyword>
<keyword evidence="3" id="KW-1185">Reference proteome</keyword>
<name>A0A401U4J3_9BACT</name>
<evidence type="ECO:0008006" key="4">
    <source>
        <dbReference type="Google" id="ProtNLM"/>
    </source>
</evidence>
<dbReference type="EMBL" id="BHXQ01000001">
    <property type="protein sequence ID" value="GCC49843.1"/>
    <property type="molecule type" value="Genomic_DNA"/>
</dbReference>
<keyword evidence="1" id="KW-0472">Membrane</keyword>